<comment type="catalytic activity">
    <reaction evidence="11">
        <text>(3Z)-decenoyl-CoA = (2E)-decenoyl-CoA</text>
        <dbReference type="Rhea" id="RHEA:77195"/>
        <dbReference type="ChEBI" id="CHEBI:61406"/>
        <dbReference type="ChEBI" id="CHEBI:195601"/>
    </reaction>
    <physiologicalReaction direction="left-to-right" evidence="11">
        <dbReference type="Rhea" id="RHEA:77196"/>
    </physiologicalReaction>
</comment>
<evidence type="ECO:0000256" key="15">
    <source>
        <dbReference type="ARBA" id="ARBA00056147"/>
    </source>
</evidence>
<evidence type="ECO:0000256" key="11">
    <source>
        <dbReference type="ARBA" id="ARBA00050938"/>
    </source>
</evidence>
<dbReference type="PANTHER" id="PTHR11941">
    <property type="entry name" value="ENOYL-COA HYDRATASE-RELATED"/>
    <property type="match status" value="1"/>
</dbReference>
<organism evidence="19 20">
    <name type="scientific">Acanthaster planci</name>
    <name type="common">Crown-of-thorns starfish</name>
    <dbReference type="NCBI Taxonomy" id="133434"/>
    <lineage>
        <taxon>Eukaryota</taxon>
        <taxon>Metazoa</taxon>
        <taxon>Echinodermata</taxon>
        <taxon>Eleutherozoa</taxon>
        <taxon>Asterozoa</taxon>
        <taxon>Asteroidea</taxon>
        <taxon>Valvatacea</taxon>
        <taxon>Valvatida</taxon>
        <taxon>Acanthasteridae</taxon>
        <taxon>Acanthaster</taxon>
    </lineage>
</organism>
<dbReference type="AlphaFoldDB" id="A0A8B7YJA9"/>
<evidence type="ECO:0000256" key="1">
    <source>
        <dbReference type="ARBA" id="ARBA00004305"/>
    </source>
</evidence>
<evidence type="ECO:0000256" key="14">
    <source>
        <dbReference type="ARBA" id="ARBA00052542"/>
    </source>
</evidence>
<evidence type="ECO:0000256" key="3">
    <source>
        <dbReference type="ARBA" id="ARBA00005254"/>
    </source>
</evidence>
<evidence type="ECO:0000256" key="17">
    <source>
        <dbReference type="ARBA" id="ARBA00083575"/>
    </source>
</evidence>
<comment type="subunit">
    <text evidence="4">Homotrimer.</text>
</comment>
<evidence type="ECO:0000256" key="8">
    <source>
        <dbReference type="ARBA" id="ARBA00023098"/>
    </source>
</evidence>
<dbReference type="SUPFAM" id="SSF52096">
    <property type="entry name" value="ClpP/crotonase"/>
    <property type="match status" value="1"/>
</dbReference>
<dbReference type="RefSeq" id="XP_022092707.1">
    <property type="nucleotide sequence ID" value="XM_022237015.1"/>
</dbReference>
<accession>A0A8B7YJA9</accession>
<dbReference type="GO" id="GO:0004165">
    <property type="term" value="F:delta(3)-delta(2)-enoyl-CoA isomerase activity"/>
    <property type="evidence" value="ECO:0007669"/>
    <property type="project" value="UniProtKB-EC"/>
</dbReference>
<evidence type="ECO:0000313" key="19">
    <source>
        <dbReference type="Proteomes" id="UP000694845"/>
    </source>
</evidence>
<dbReference type="OrthoDB" id="1696280at2759"/>
<evidence type="ECO:0000256" key="6">
    <source>
        <dbReference type="ARBA" id="ARBA00022946"/>
    </source>
</evidence>
<keyword evidence="8" id="KW-0443">Lipid metabolism</keyword>
<dbReference type="GO" id="GO:0005759">
    <property type="term" value="C:mitochondrial matrix"/>
    <property type="evidence" value="ECO:0007669"/>
    <property type="project" value="UniProtKB-SubCell"/>
</dbReference>
<evidence type="ECO:0000256" key="5">
    <source>
        <dbReference type="ARBA" id="ARBA00022832"/>
    </source>
</evidence>
<comment type="catalytic activity">
    <reaction evidence="13">
        <text>(3Z)-dodecenoyl-CoA = (2E)-dodecenoyl-CoA</text>
        <dbReference type="Rhea" id="RHEA:23716"/>
        <dbReference type="ChEBI" id="CHEBI:57330"/>
        <dbReference type="ChEBI" id="CHEBI:58543"/>
        <dbReference type="EC" id="5.3.3.8"/>
    </reaction>
    <physiologicalReaction direction="left-to-right" evidence="13">
        <dbReference type="Rhea" id="RHEA:23717"/>
    </physiologicalReaction>
</comment>
<evidence type="ECO:0000256" key="7">
    <source>
        <dbReference type="ARBA" id="ARBA00022990"/>
    </source>
</evidence>
<evidence type="ECO:0000256" key="18">
    <source>
        <dbReference type="RuleBase" id="RU003707"/>
    </source>
</evidence>
<dbReference type="PANTHER" id="PTHR11941:SF45">
    <property type="entry name" value="ENOYL-COA DELTA ISOMERASE 1, MITOCHONDRIAL"/>
    <property type="match status" value="1"/>
</dbReference>
<evidence type="ECO:0000256" key="9">
    <source>
        <dbReference type="ARBA" id="ARBA00023128"/>
    </source>
</evidence>
<keyword evidence="9" id="KW-0496">Mitochondrion</keyword>
<dbReference type="PROSITE" id="PS00166">
    <property type="entry name" value="ENOYL_COA_HYDRATASE"/>
    <property type="match status" value="1"/>
</dbReference>
<dbReference type="GeneID" id="110980386"/>
<dbReference type="InterPro" id="IPR001753">
    <property type="entry name" value="Enoyl-CoA_hydra/iso"/>
</dbReference>
<protein>
    <recommendedName>
        <fullName evidence="16">Enoyl-CoA delta isomerase 1, mitochondrial</fullName>
    </recommendedName>
    <alternativeName>
        <fullName evidence="17">3,2-trans-enoyl-CoA isomerase</fullName>
    </alternativeName>
</protein>
<dbReference type="Gene3D" id="3.90.226.10">
    <property type="entry name" value="2-enoyl-CoA Hydratase, Chain A, domain 1"/>
    <property type="match status" value="1"/>
</dbReference>
<dbReference type="Pfam" id="PF00378">
    <property type="entry name" value="ECH_1"/>
    <property type="match status" value="1"/>
</dbReference>
<dbReference type="FunFam" id="3.90.226.10:FF:000034">
    <property type="entry name" value="Enoyl-CoA delta isomerase 1"/>
    <property type="match status" value="1"/>
</dbReference>
<evidence type="ECO:0000313" key="20">
    <source>
        <dbReference type="RefSeq" id="XP_022092707.1"/>
    </source>
</evidence>
<proteinExistence type="inferred from homology"/>
<keyword evidence="10" id="KW-0413">Isomerase</keyword>
<dbReference type="InterPro" id="IPR018376">
    <property type="entry name" value="Enoyl-CoA_hyd/isom_CS"/>
</dbReference>
<comment type="catalytic activity">
    <reaction evidence="12">
        <text>(2E)-tetradecenoyl-CoA = (3Z)-tetradecenoyl-CoA</text>
        <dbReference type="Rhea" id="RHEA:29847"/>
        <dbReference type="ChEBI" id="CHEBI:61405"/>
        <dbReference type="ChEBI" id="CHEBI:61968"/>
    </reaction>
    <physiologicalReaction direction="right-to-left" evidence="12">
        <dbReference type="Rhea" id="RHEA:29849"/>
    </physiologicalReaction>
</comment>
<evidence type="ECO:0000256" key="4">
    <source>
        <dbReference type="ARBA" id="ARBA00011233"/>
    </source>
</evidence>
<evidence type="ECO:0000256" key="2">
    <source>
        <dbReference type="ARBA" id="ARBA00005005"/>
    </source>
</evidence>
<keyword evidence="5" id="KW-0276">Fatty acid metabolism</keyword>
<reference evidence="20" key="1">
    <citation type="submission" date="2025-08" db="UniProtKB">
        <authorList>
            <consortium name="RefSeq"/>
        </authorList>
    </citation>
    <scope>IDENTIFICATION</scope>
</reference>
<comment type="subcellular location">
    <subcellularLocation>
        <location evidence="1">Mitochondrion matrix</location>
    </subcellularLocation>
</comment>
<evidence type="ECO:0000256" key="13">
    <source>
        <dbReference type="ARBA" id="ARBA00052376"/>
    </source>
</evidence>
<evidence type="ECO:0000256" key="10">
    <source>
        <dbReference type="ARBA" id="ARBA00023235"/>
    </source>
</evidence>
<comment type="similarity">
    <text evidence="3 18">Belongs to the enoyl-CoA hydratase/isomerase family.</text>
</comment>
<dbReference type="Gene3D" id="6.10.250.170">
    <property type="match status" value="1"/>
</dbReference>
<keyword evidence="19" id="KW-1185">Reference proteome</keyword>
<name>A0A8B7YJA9_ACAPL</name>
<evidence type="ECO:0000256" key="12">
    <source>
        <dbReference type="ARBA" id="ARBA00051293"/>
    </source>
</evidence>
<dbReference type="GO" id="GO:0006635">
    <property type="term" value="P:fatty acid beta-oxidation"/>
    <property type="evidence" value="ECO:0007669"/>
    <property type="project" value="TreeGrafter"/>
</dbReference>
<comment type="catalytic activity">
    <reaction evidence="14">
        <text>(3Z)-octenoyl-CoA = (2E)-octenoyl-CoA</text>
        <dbReference type="Rhea" id="RHEA:46044"/>
        <dbReference type="ChEBI" id="CHEBI:62242"/>
        <dbReference type="ChEBI" id="CHEBI:85640"/>
    </reaction>
    <physiologicalReaction direction="left-to-right" evidence="14">
        <dbReference type="Rhea" id="RHEA:46045"/>
    </physiologicalReaction>
</comment>
<gene>
    <name evidence="20" type="primary">LOC110980386</name>
</gene>
<sequence>MDALHAVGKKAGAHLLLRSLGASTLCRSKAGAAPLLLSQQRRHYADPGKYIQVERDIVCEDIAIVKMNKKPVNSMCGDFMRELSVTLEKLRNNETYRGAILTSAKPGIFSAGLDINEMYQRSTDHISVFWRTIHEFWLGLYGTDLAMVAAINGHAPAGGCLMALSCDYRIMSQGDYIIGLNETQLGILPPFWLQELMARACGDREAEMGLQLGTLYTPEEALKIGLVDEVAPLDSVVDRAREQVIKWLKIPDYARVVTKGMQRGPLLKKLQASQEEEVAFNAEFIHRESTQDVIEKYLMSLKKKKKKVDGQ</sequence>
<dbReference type="Proteomes" id="UP000694845">
    <property type="component" value="Unplaced"/>
</dbReference>
<comment type="pathway">
    <text evidence="2">Lipid metabolism; fatty acid beta-oxidation.</text>
</comment>
<dbReference type="KEGG" id="aplc:110980386"/>
<keyword evidence="6" id="KW-0809">Transit peptide</keyword>
<dbReference type="CDD" id="cd06558">
    <property type="entry name" value="crotonase-like"/>
    <property type="match status" value="1"/>
</dbReference>
<evidence type="ECO:0000256" key="16">
    <source>
        <dbReference type="ARBA" id="ARBA00068317"/>
    </source>
</evidence>
<dbReference type="InterPro" id="IPR029045">
    <property type="entry name" value="ClpP/crotonase-like_dom_sf"/>
</dbReference>
<keyword evidence="7" id="KW-0007">Acetylation</keyword>
<comment type="function">
    <text evidence="15">Key enzyme of fatty acid beta-oxidation. Able to isomerize both 3-cis (3Z) and 3-trans (3E) double bonds into the 2-trans (2E) form in a range of enoyl-CoA species, with a preference for (3Z)-enoyl-CoAs over (3E)-enoyl-CoAs. The catalytic efficiency of this enzyme is not affected by the fatty acyl chain length.</text>
</comment>